<evidence type="ECO:0000256" key="6">
    <source>
        <dbReference type="PIRSR" id="PIRSR625705-1"/>
    </source>
</evidence>
<evidence type="ECO:0000256" key="5">
    <source>
        <dbReference type="ARBA" id="ARBA00023295"/>
    </source>
</evidence>
<evidence type="ECO:0000259" key="8">
    <source>
        <dbReference type="Pfam" id="PF02838"/>
    </source>
</evidence>
<dbReference type="EMBL" id="BSSD01000001">
    <property type="protein sequence ID" value="GLW89192.1"/>
    <property type="molecule type" value="Genomic_DNA"/>
</dbReference>
<keyword evidence="4" id="KW-0378">Hydrolase</keyword>
<evidence type="ECO:0000256" key="1">
    <source>
        <dbReference type="ARBA" id="ARBA00001231"/>
    </source>
</evidence>
<proteinExistence type="inferred from homology"/>
<reference evidence="9" key="1">
    <citation type="submission" date="2023-02" db="EMBL/GenBank/DDBJ databases">
        <title>Actinokineospora globicatena NBRC 15670.</title>
        <authorList>
            <person name="Ichikawa N."/>
            <person name="Sato H."/>
            <person name="Tonouchi N."/>
        </authorList>
    </citation>
    <scope>NUCLEOTIDE SEQUENCE</scope>
    <source>
        <strain evidence="9">NBRC 15670</strain>
    </source>
</reference>
<feature type="domain" description="Beta-hexosaminidase bacterial type N-terminal" evidence="8">
    <location>
        <begin position="52"/>
        <end position="110"/>
    </location>
</feature>
<dbReference type="PRINTS" id="PR00738">
    <property type="entry name" value="GLHYDRLASE20"/>
</dbReference>
<comment type="caution">
    <text evidence="9">The sequence shown here is derived from an EMBL/GenBank/DDBJ whole genome shotgun (WGS) entry which is preliminary data.</text>
</comment>
<dbReference type="GO" id="GO:0030203">
    <property type="term" value="P:glycosaminoglycan metabolic process"/>
    <property type="evidence" value="ECO:0007669"/>
    <property type="project" value="TreeGrafter"/>
</dbReference>
<dbReference type="GO" id="GO:0016020">
    <property type="term" value="C:membrane"/>
    <property type="evidence" value="ECO:0007669"/>
    <property type="project" value="TreeGrafter"/>
</dbReference>
<evidence type="ECO:0000313" key="9">
    <source>
        <dbReference type="EMBL" id="GLW89192.1"/>
    </source>
</evidence>
<dbReference type="Gene3D" id="3.20.20.80">
    <property type="entry name" value="Glycosidases"/>
    <property type="match status" value="1"/>
</dbReference>
<dbReference type="CDD" id="cd06563">
    <property type="entry name" value="GH20_chitobiase-like"/>
    <property type="match status" value="1"/>
</dbReference>
<name>A0A9W6V598_9PSEU</name>
<dbReference type="SUPFAM" id="SSF51445">
    <property type="entry name" value="(Trans)glycosidases"/>
    <property type="match status" value="1"/>
</dbReference>
<dbReference type="InterPro" id="IPR029018">
    <property type="entry name" value="Hex-like_dom2"/>
</dbReference>
<keyword evidence="5" id="KW-0326">Glycosidase</keyword>
<protein>
    <recommendedName>
        <fullName evidence="3">beta-N-acetylhexosaminidase</fullName>
        <ecNumber evidence="3">3.2.1.52</ecNumber>
    </recommendedName>
</protein>
<dbReference type="Gene3D" id="3.30.379.10">
    <property type="entry name" value="Chitobiase/beta-hexosaminidase domain 2-like"/>
    <property type="match status" value="1"/>
</dbReference>
<dbReference type="InterPro" id="IPR015883">
    <property type="entry name" value="Glyco_hydro_20_cat"/>
</dbReference>
<dbReference type="GO" id="GO:0004563">
    <property type="term" value="F:beta-N-acetylhexosaminidase activity"/>
    <property type="evidence" value="ECO:0007669"/>
    <property type="project" value="UniProtKB-EC"/>
</dbReference>
<feature type="active site" description="Proton donor" evidence="6">
    <location>
        <position position="289"/>
    </location>
</feature>
<dbReference type="PANTHER" id="PTHR22600:SF57">
    <property type="entry name" value="BETA-N-ACETYLHEXOSAMINIDASE"/>
    <property type="match status" value="1"/>
</dbReference>
<accession>A0A9W6V598</accession>
<keyword evidence="10" id="KW-1185">Reference proteome</keyword>
<evidence type="ECO:0000256" key="2">
    <source>
        <dbReference type="ARBA" id="ARBA00006285"/>
    </source>
</evidence>
<gene>
    <name evidence="9" type="ORF">Aglo03_00080</name>
</gene>
<evidence type="ECO:0000259" key="7">
    <source>
        <dbReference type="Pfam" id="PF00728"/>
    </source>
</evidence>
<dbReference type="GO" id="GO:0005975">
    <property type="term" value="P:carbohydrate metabolic process"/>
    <property type="evidence" value="ECO:0007669"/>
    <property type="project" value="InterPro"/>
</dbReference>
<dbReference type="PANTHER" id="PTHR22600">
    <property type="entry name" value="BETA-HEXOSAMINIDASE"/>
    <property type="match status" value="1"/>
</dbReference>
<comment type="similarity">
    <text evidence="2">Belongs to the glycosyl hydrolase 20 family.</text>
</comment>
<dbReference type="Pfam" id="PF00728">
    <property type="entry name" value="Glyco_hydro_20"/>
    <property type="match status" value="1"/>
</dbReference>
<dbReference type="Pfam" id="PF02838">
    <property type="entry name" value="Glyco_hydro_20b"/>
    <property type="match status" value="1"/>
</dbReference>
<dbReference type="InterPro" id="IPR015882">
    <property type="entry name" value="HEX_bac_N"/>
</dbReference>
<dbReference type="SUPFAM" id="SSF55545">
    <property type="entry name" value="beta-N-acetylhexosaminidase-like domain"/>
    <property type="match status" value="1"/>
</dbReference>
<dbReference type="EC" id="3.2.1.52" evidence="3"/>
<evidence type="ECO:0000256" key="4">
    <source>
        <dbReference type="ARBA" id="ARBA00022801"/>
    </source>
</evidence>
<dbReference type="PIRSF" id="PIRSF001093">
    <property type="entry name" value="B-hxosamndse_ab_euk"/>
    <property type="match status" value="1"/>
</dbReference>
<dbReference type="AlphaFoldDB" id="A0A9W6V598"/>
<comment type="catalytic activity">
    <reaction evidence="1">
        <text>Hydrolysis of terminal non-reducing N-acetyl-D-hexosamine residues in N-acetyl-beta-D-hexosaminides.</text>
        <dbReference type="EC" id="3.2.1.52"/>
    </reaction>
</comment>
<organism evidence="9 10">
    <name type="scientific">Actinokineospora globicatena</name>
    <dbReference type="NCBI Taxonomy" id="103729"/>
    <lineage>
        <taxon>Bacteria</taxon>
        <taxon>Bacillati</taxon>
        <taxon>Actinomycetota</taxon>
        <taxon>Actinomycetes</taxon>
        <taxon>Pseudonocardiales</taxon>
        <taxon>Pseudonocardiaceae</taxon>
        <taxon>Actinokineospora</taxon>
    </lineage>
</organism>
<dbReference type="InterPro" id="IPR017853">
    <property type="entry name" value="GH"/>
</dbReference>
<dbReference type="Proteomes" id="UP001165042">
    <property type="component" value="Unassembled WGS sequence"/>
</dbReference>
<evidence type="ECO:0000256" key="3">
    <source>
        <dbReference type="ARBA" id="ARBA00012663"/>
    </source>
</evidence>
<evidence type="ECO:0000313" key="10">
    <source>
        <dbReference type="Proteomes" id="UP001165042"/>
    </source>
</evidence>
<dbReference type="InterPro" id="IPR025705">
    <property type="entry name" value="Beta_hexosaminidase_sua/sub"/>
</dbReference>
<feature type="domain" description="Glycoside hydrolase family 20 catalytic" evidence="7">
    <location>
        <begin position="113"/>
        <end position="459"/>
    </location>
</feature>
<sequence length="510" mass="55729">MEGTLLPMSGFETLLPQPVSARREPGVLAVESTAALLDPSTVALDPVTVPLAGGYRLSITSTGVDAVAHDAAGAFHATQTLRQLLGPDAFRAADIHRGPWELPCGVITDHPRFGWRGVLLDVARHFMPKAGVLRFIDLLAAHKLNVLHLHLTDDQGWRVEVPGYPRLTEVGAWRAGSWVGRQPDGDPTHDNRPHGGFYTTDDLREIVAHAAARHITVVPEIDVPGHSQAAIAAYPELGVTKDEVPVWHAWGVSEYVLDPAESTVDFFRAVLDHVMAVFDSPVICLGGDEVPTTQWHASTAVKARVAELGLDSPDDLHAWFIRTLAAHLAANGRRVLGWDEILDAGDLPEGAIVASWRGEAAGVRAAVSGHDVVMCPEQRVYLDHRQSDDPDEPTPVGFVRTLTDVRAYEPVPAELPEAAHQRVLGAQAQLWSEHFDNPRRVDYAAFPRLAAFAEVVWSPRGPVDPEEFVDRVATHHLPRLDALGVEYRPLAGPRPWHRRPGAPGWPRADR</sequence>